<dbReference type="AlphaFoldDB" id="A0A165M9I2"/>
<dbReference type="OrthoDB" id="2644397at2759"/>
<keyword evidence="3" id="KW-1185">Reference proteome</keyword>
<sequence>MTLPRLTYGDSRHFQVSIGLGASVAMSIIAIHIALSTKRRQPIVDEFDPMQLVWVVGTNPSLTRQIAEVEVPSSDHLRRAGLVDLGTPGPSHAVALRLQTDYHWLGQDEHESKGHGESSVQSLE</sequence>
<organism evidence="2 3">
    <name type="scientific">Daedalea quercina L-15889</name>
    <dbReference type="NCBI Taxonomy" id="1314783"/>
    <lineage>
        <taxon>Eukaryota</taxon>
        <taxon>Fungi</taxon>
        <taxon>Dikarya</taxon>
        <taxon>Basidiomycota</taxon>
        <taxon>Agaricomycotina</taxon>
        <taxon>Agaricomycetes</taxon>
        <taxon>Polyporales</taxon>
        <taxon>Fomitopsis</taxon>
    </lineage>
</organism>
<accession>A0A165M9I2</accession>
<dbReference type="Proteomes" id="UP000076727">
    <property type="component" value="Unassembled WGS sequence"/>
</dbReference>
<gene>
    <name evidence="2" type="ORF">DAEQUDRAFT_526772</name>
</gene>
<evidence type="ECO:0000313" key="2">
    <source>
        <dbReference type="EMBL" id="KZT65395.1"/>
    </source>
</evidence>
<evidence type="ECO:0000313" key="3">
    <source>
        <dbReference type="Proteomes" id="UP000076727"/>
    </source>
</evidence>
<evidence type="ECO:0000256" key="1">
    <source>
        <dbReference type="SAM" id="Phobius"/>
    </source>
</evidence>
<dbReference type="EMBL" id="KV429106">
    <property type="protein sequence ID" value="KZT65395.1"/>
    <property type="molecule type" value="Genomic_DNA"/>
</dbReference>
<name>A0A165M9I2_9APHY</name>
<keyword evidence="1" id="KW-0472">Membrane</keyword>
<keyword evidence="1" id="KW-1133">Transmembrane helix</keyword>
<keyword evidence="1" id="KW-0812">Transmembrane</keyword>
<reference evidence="2 3" key="1">
    <citation type="journal article" date="2016" name="Mol. Biol. Evol.">
        <title>Comparative Genomics of Early-Diverging Mushroom-Forming Fungi Provides Insights into the Origins of Lignocellulose Decay Capabilities.</title>
        <authorList>
            <person name="Nagy L.G."/>
            <person name="Riley R."/>
            <person name="Tritt A."/>
            <person name="Adam C."/>
            <person name="Daum C."/>
            <person name="Floudas D."/>
            <person name="Sun H."/>
            <person name="Yadav J.S."/>
            <person name="Pangilinan J."/>
            <person name="Larsson K.H."/>
            <person name="Matsuura K."/>
            <person name="Barry K."/>
            <person name="Labutti K."/>
            <person name="Kuo R."/>
            <person name="Ohm R.A."/>
            <person name="Bhattacharya S.S."/>
            <person name="Shirouzu T."/>
            <person name="Yoshinaga Y."/>
            <person name="Martin F.M."/>
            <person name="Grigoriev I.V."/>
            <person name="Hibbett D.S."/>
        </authorList>
    </citation>
    <scope>NUCLEOTIDE SEQUENCE [LARGE SCALE GENOMIC DNA]</scope>
    <source>
        <strain evidence="2 3">L-15889</strain>
    </source>
</reference>
<proteinExistence type="predicted"/>
<protein>
    <submittedName>
        <fullName evidence="2">Uncharacterized protein</fullName>
    </submittedName>
</protein>
<feature type="transmembrane region" description="Helical" evidence="1">
    <location>
        <begin position="14"/>
        <end position="35"/>
    </location>
</feature>